<comment type="catalytic activity">
    <reaction evidence="13">
        <text>sphinganine + NADP(+) = 3-oxosphinganine + NADPH + H(+)</text>
        <dbReference type="Rhea" id="RHEA:22640"/>
        <dbReference type="ChEBI" id="CHEBI:15378"/>
        <dbReference type="ChEBI" id="CHEBI:57783"/>
        <dbReference type="ChEBI" id="CHEBI:57817"/>
        <dbReference type="ChEBI" id="CHEBI:58299"/>
        <dbReference type="ChEBI" id="CHEBI:58349"/>
        <dbReference type="EC" id="1.1.1.102"/>
    </reaction>
    <physiologicalReaction direction="right-to-left" evidence="13">
        <dbReference type="Rhea" id="RHEA:22642"/>
    </physiologicalReaction>
</comment>
<dbReference type="AlphaFoldDB" id="A0A6M2E057"/>
<dbReference type="InterPro" id="IPR002347">
    <property type="entry name" value="SDR_fam"/>
</dbReference>
<dbReference type="Pfam" id="PF00106">
    <property type="entry name" value="adh_short"/>
    <property type="match status" value="1"/>
</dbReference>
<evidence type="ECO:0000256" key="12">
    <source>
        <dbReference type="ARBA" id="ARBA00044737"/>
    </source>
</evidence>
<evidence type="ECO:0000256" key="2">
    <source>
        <dbReference type="ARBA" id="ARBA00004760"/>
    </source>
</evidence>
<protein>
    <recommendedName>
        <fullName evidence="11">3-dehydrosphinganine reductase</fullName>
        <ecNumber evidence="11">1.1.1.102</ecNumber>
    </recommendedName>
</protein>
<evidence type="ECO:0000256" key="11">
    <source>
        <dbReference type="ARBA" id="ARBA00026112"/>
    </source>
</evidence>
<dbReference type="PRINTS" id="PR00080">
    <property type="entry name" value="SDRFAMILY"/>
</dbReference>
<dbReference type="GO" id="GO:0006666">
    <property type="term" value="P:3-keto-sphinganine metabolic process"/>
    <property type="evidence" value="ECO:0007669"/>
    <property type="project" value="InterPro"/>
</dbReference>
<feature type="transmembrane region" description="Helical" evidence="15">
    <location>
        <begin position="167"/>
        <end position="186"/>
    </location>
</feature>
<dbReference type="InterPro" id="IPR036291">
    <property type="entry name" value="NAD(P)-bd_dom_sf"/>
</dbReference>
<evidence type="ECO:0000256" key="3">
    <source>
        <dbReference type="ARBA" id="ARBA00004991"/>
    </source>
</evidence>
<proteinExistence type="inferred from homology"/>
<dbReference type="InterPro" id="IPR045022">
    <property type="entry name" value="KDSR-like"/>
</dbReference>
<comment type="similarity">
    <text evidence="4 14">Belongs to the short-chain dehydrogenases/reductases (SDR) family.</text>
</comment>
<dbReference type="PANTHER" id="PTHR43550:SF3">
    <property type="entry name" value="3-KETODIHYDROSPHINGOSINE REDUCTASE"/>
    <property type="match status" value="1"/>
</dbReference>
<evidence type="ECO:0000313" key="16">
    <source>
        <dbReference type="EMBL" id="NOV51939.1"/>
    </source>
</evidence>
<comment type="subcellular location">
    <subcellularLocation>
        <location evidence="1">Endoplasmic reticulum</location>
    </subcellularLocation>
</comment>
<evidence type="ECO:0000256" key="15">
    <source>
        <dbReference type="SAM" id="Phobius"/>
    </source>
</evidence>
<evidence type="ECO:0000256" key="9">
    <source>
        <dbReference type="ARBA" id="ARBA00023002"/>
    </source>
</evidence>
<keyword evidence="7" id="KW-0521">NADP</keyword>
<keyword evidence="15" id="KW-0472">Membrane</keyword>
<evidence type="ECO:0000256" key="8">
    <source>
        <dbReference type="ARBA" id="ARBA00022919"/>
    </source>
</evidence>
<dbReference type="GO" id="GO:0005789">
    <property type="term" value="C:endoplasmic reticulum membrane"/>
    <property type="evidence" value="ECO:0007669"/>
    <property type="project" value="TreeGrafter"/>
</dbReference>
<dbReference type="PROSITE" id="PS00061">
    <property type="entry name" value="ADH_SHORT"/>
    <property type="match status" value="1"/>
</dbReference>
<dbReference type="GO" id="GO:0000166">
    <property type="term" value="F:nucleotide binding"/>
    <property type="evidence" value="ECO:0007669"/>
    <property type="project" value="UniProtKB-KW"/>
</dbReference>
<sequence length="329" mass="35993">MTVILMFGVLVICILLAIKLIYKPKIKNLTNRHIIVTGGSSGIGKCVAIECIKLGARVTIIARDINKLNKAKEEILTYCKTDSSDTVQYVSVDLSSNYDEVQAAIKHAEKSFGPTYMLVNCAGMAVCGKLEDTSVDNIKLMMDINYYATVLPIKAVLADMKSRKEGIIVITSSMSGLIGLFGYGAYSASKFALRGLAECLAMECQQHKIKITLCLPPDTGTPGFENENRTKPLETKLLSEAGGLVQPQIVAKQLLSDAMKGEFFSTVGIEGLLLGVVCSGASPNFSTILLPLQIFLMGPLRFFMWCMHVHFRAIINKCIAKRDSEKKNY</sequence>
<keyword evidence="9" id="KW-0560">Oxidoreductase</keyword>
<evidence type="ECO:0000256" key="13">
    <source>
        <dbReference type="ARBA" id="ARBA00048930"/>
    </source>
</evidence>
<dbReference type="SUPFAM" id="SSF51735">
    <property type="entry name" value="NAD(P)-binding Rossmann-fold domains"/>
    <property type="match status" value="1"/>
</dbReference>
<dbReference type="GO" id="GO:0030148">
    <property type="term" value="P:sphingolipid biosynthetic process"/>
    <property type="evidence" value="ECO:0007669"/>
    <property type="project" value="InterPro"/>
</dbReference>
<evidence type="ECO:0000256" key="14">
    <source>
        <dbReference type="RuleBase" id="RU000363"/>
    </source>
</evidence>
<dbReference type="FunFam" id="3.40.50.720:FF:000165">
    <property type="entry name" value="3-ketodihydrosphingosine reductase"/>
    <property type="match status" value="1"/>
</dbReference>
<keyword evidence="8" id="KW-0746">Sphingolipid metabolism</keyword>
<dbReference type="GO" id="GO:0047560">
    <property type="term" value="F:3-dehydrosphinganine reductase activity"/>
    <property type="evidence" value="ECO:0007669"/>
    <property type="project" value="UniProtKB-EC"/>
</dbReference>
<keyword evidence="15" id="KW-1133">Transmembrane helix</keyword>
<keyword evidence="6" id="KW-0256">Endoplasmic reticulum</keyword>
<dbReference type="CDD" id="cd08939">
    <property type="entry name" value="KDSR-like_SDR_c"/>
    <property type="match status" value="1"/>
</dbReference>
<keyword evidence="10" id="KW-0443">Lipid metabolism</keyword>
<reference evidence="16" key="1">
    <citation type="submission" date="2020-03" db="EMBL/GenBank/DDBJ databases">
        <title>Transcriptomic Profiling of the Digestive Tract of the Rat Flea, Xenopsylla cheopis, Following Blood Feeding and Infection with Yersinia pestis.</title>
        <authorList>
            <person name="Bland D.M."/>
            <person name="Martens C.A."/>
            <person name="Virtaneva K."/>
            <person name="Kanakabandi K."/>
            <person name="Long D."/>
            <person name="Rosenke R."/>
            <person name="Saturday G.A."/>
            <person name="Hoyt F.H."/>
            <person name="Bruno D.P."/>
            <person name="Ribeiro J.M.C."/>
            <person name="Hinnebusch J."/>
        </authorList>
    </citation>
    <scope>NUCLEOTIDE SEQUENCE</scope>
</reference>
<organism evidence="16">
    <name type="scientific">Xenopsylla cheopis</name>
    <name type="common">Oriental rat flea</name>
    <name type="synonym">Pulex cheopis</name>
    <dbReference type="NCBI Taxonomy" id="163159"/>
    <lineage>
        <taxon>Eukaryota</taxon>
        <taxon>Metazoa</taxon>
        <taxon>Ecdysozoa</taxon>
        <taxon>Arthropoda</taxon>
        <taxon>Hexapoda</taxon>
        <taxon>Insecta</taxon>
        <taxon>Pterygota</taxon>
        <taxon>Neoptera</taxon>
        <taxon>Endopterygota</taxon>
        <taxon>Siphonaptera</taxon>
        <taxon>Pulicidae</taxon>
        <taxon>Xenopsyllinae</taxon>
        <taxon>Xenopsylla</taxon>
    </lineage>
</organism>
<comment type="pathway">
    <text evidence="3">Sphingolipid metabolism.</text>
</comment>
<comment type="function">
    <text evidence="12">Catalyzes the reduction of 3'-oxosphinganine (3-ketodihydrosphingosine/KDS) to sphinganine (dihydrosphingosine/DHS), the second step of de novo sphingolipid biosynthesis.</text>
</comment>
<evidence type="ECO:0000256" key="6">
    <source>
        <dbReference type="ARBA" id="ARBA00022824"/>
    </source>
</evidence>
<evidence type="ECO:0000256" key="7">
    <source>
        <dbReference type="ARBA" id="ARBA00022857"/>
    </source>
</evidence>
<dbReference type="EMBL" id="GIIL01008213">
    <property type="protein sequence ID" value="NOV51939.1"/>
    <property type="molecule type" value="Transcribed_RNA"/>
</dbReference>
<evidence type="ECO:0000256" key="1">
    <source>
        <dbReference type="ARBA" id="ARBA00004240"/>
    </source>
</evidence>
<dbReference type="EC" id="1.1.1.102" evidence="11"/>
<keyword evidence="5" id="KW-0547">Nucleotide-binding</keyword>
<evidence type="ECO:0000256" key="5">
    <source>
        <dbReference type="ARBA" id="ARBA00022741"/>
    </source>
</evidence>
<evidence type="ECO:0000256" key="10">
    <source>
        <dbReference type="ARBA" id="ARBA00023098"/>
    </source>
</evidence>
<dbReference type="Gene3D" id="3.40.50.720">
    <property type="entry name" value="NAD(P)-binding Rossmann-like Domain"/>
    <property type="match status" value="1"/>
</dbReference>
<dbReference type="PANTHER" id="PTHR43550">
    <property type="entry name" value="3-KETODIHYDROSPHINGOSINE REDUCTASE"/>
    <property type="match status" value="1"/>
</dbReference>
<feature type="transmembrane region" description="Helical" evidence="15">
    <location>
        <begin position="288"/>
        <end position="307"/>
    </location>
</feature>
<name>A0A6M2E057_XENCH</name>
<dbReference type="PRINTS" id="PR00081">
    <property type="entry name" value="GDHRDH"/>
</dbReference>
<evidence type="ECO:0000256" key="4">
    <source>
        <dbReference type="ARBA" id="ARBA00006484"/>
    </source>
</evidence>
<comment type="pathway">
    <text evidence="2">Lipid metabolism; sphingolipid metabolism.</text>
</comment>
<feature type="transmembrane region" description="Helical" evidence="15">
    <location>
        <begin position="6"/>
        <end position="22"/>
    </location>
</feature>
<keyword evidence="15" id="KW-0812">Transmembrane</keyword>
<accession>A0A6M2E057</accession>
<dbReference type="InterPro" id="IPR020904">
    <property type="entry name" value="Sc_DH/Rdtase_CS"/>
</dbReference>